<dbReference type="Gene3D" id="3.90.25.10">
    <property type="entry name" value="UDP-galactose 4-epimerase, domain 1"/>
    <property type="match status" value="1"/>
</dbReference>
<dbReference type="Proteomes" id="UP000053617">
    <property type="component" value="Unassembled WGS sequence"/>
</dbReference>
<evidence type="ECO:0000256" key="2">
    <source>
        <dbReference type="ARBA" id="ARBA00023002"/>
    </source>
</evidence>
<dbReference type="GO" id="GO:0016491">
    <property type="term" value="F:oxidoreductase activity"/>
    <property type="evidence" value="ECO:0007669"/>
    <property type="project" value="UniProtKB-KW"/>
</dbReference>
<dbReference type="Gene3D" id="3.40.50.720">
    <property type="entry name" value="NAD(P)-binding Rossmann-like Domain"/>
    <property type="match status" value="1"/>
</dbReference>
<sequence length="313" mass="33820">MSTKAIKKVAVVGGSGATGPPVVQALLQAQFEVSVLSRESSTATFPEGVKVIKTNYSHNSLVAALKGQEAVVSTISTFSLAPQIAIIDAAIEAGVRRFLPSEFGVDTSSRALGEGGLPPALTKTETVAYLKSKESTGMTWTAVIVGAFFDWSFAKPITLGWNLPENTATIFDGGDIEFEATNLAQIGRAVAAILSAQHMDKTANQYVYINSFTTTQNEMLKIFEKLGGKKYQVKHVKADDFNKSALEKMQSDPDQGKVWTQGVLEAIVLIMMNYRGFCQYSKTKGLWNKRLGLPEENPEDTIREVLATAAGQN</sequence>
<keyword evidence="5" id="KW-1185">Reference proteome</keyword>
<accession>A0A0D2IGE2</accession>
<protein>
    <recommendedName>
        <fullName evidence="3">NmrA-like domain-containing protein</fullName>
    </recommendedName>
</protein>
<dbReference type="PANTHER" id="PTHR47706">
    <property type="entry name" value="NMRA-LIKE FAMILY PROTEIN"/>
    <property type="match status" value="1"/>
</dbReference>
<dbReference type="VEuPathDB" id="FungiDB:Z518_08292"/>
<name>A0A0D2IGE2_9EURO</name>
<keyword evidence="1" id="KW-0521">NADP</keyword>
<reference evidence="4 5" key="1">
    <citation type="submission" date="2015-01" db="EMBL/GenBank/DDBJ databases">
        <title>The Genome Sequence of Rhinocladiella mackenzie CBS 650.93.</title>
        <authorList>
            <consortium name="The Broad Institute Genomics Platform"/>
            <person name="Cuomo C."/>
            <person name="de Hoog S."/>
            <person name="Gorbushina A."/>
            <person name="Stielow B."/>
            <person name="Teixiera M."/>
            <person name="Abouelleil A."/>
            <person name="Chapman S.B."/>
            <person name="Priest M."/>
            <person name="Young S.K."/>
            <person name="Wortman J."/>
            <person name="Nusbaum C."/>
            <person name="Birren B."/>
        </authorList>
    </citation>
    <scope>NUCLEOTIDE SEQUENCE [LARGE SCALE GENOMIC DNA]</scope>
    <source>
        <strain evidence="4 5">CBS 650.93</strain>
    </source>
</reference>
<dbReference type="HOGENOM" id="CLU_044876_3_3_1"/>
<dbReference type="InterPro" id="IPR008030">
    <property type="entry name" value="NmrA-like"/>
</dbReference>
<dbReference type="InterPro" id="IPR036291">
    <property type="entry name" value="NAD(P)-bd_dom_sf"/>
</dbReference>
<dbReference type="GeneID" id="25296363"/>
<evidence type="ECO:0000259" key="3">
    <source>
        <dbReference type="Pfam" id="PF05368"/>
    </source>
</evidence>
<dbReference type="OrthoDB" id="9974981at2759"/>
<dbReference type="STRING" id="1442369.A0A0D2IGE2"/>
<dbReference type="InterPro" id="IPR051609">
    <property type="entry name" value="NmrA/Isoflavone_reductase-like"/>
</dbReference>
<dbReference type="SUPFAM" id="SSF51735">
    <property type="entry name" value="NAD(P)-binding Rossmann-fold domains"/>
    <property type="match status" value="1"/>
</dbReference>
<proteinExistence type="predicted"/>
<organism evidence="4 5">
    <name type="scientific">Rhinocladiella mackenziei CBS 650.93</name>
    <dbReference type="NCBI Taxonomy" id="1442369"/>
    <lineage>
        <taxon>Eukaryota</taxon>
        <taxon>Fungi</taxon>
        <taxon>Dikarya</taxon>
        <taxon>Ascomycota</taxon>
        <taxon>Pezizomycotina</taxon>
        <taxon>Eurotiomycetes</taxon>
        <taxon>Chaetothyriomycetidae</taxon>
        <taxon>Chaetothyriales</taxon>
        <taxon>Herpotrichiellaceae</taxon>
        <taxon>Rhinocladiella</taxon>
    </lineage>
</organism>
<dbReference type="EMBL" id="KN847480">
    <property type="protein sequence ID" value="KIX02351.1"/>
    <property type="molecule type" value="Genomic_DNA"/>
</dbReference>
<evidence type="ECO:0000313" key="4">
    <source>
        <dbReference type="EMBL" id="KIX02351.1"/>
    </source>
</evidence>
<dbReference type="InterPro" id="IPR045312">
    <property type="entry name" value="PCBER-like"/>
</dbReference>
<dbReference type="PANTHER" id="PTHR47706:SF9">
    <property type="entry name" value="NMRA-LIKE DOMAIN-CONTAINING PROTEIN-RELATED"/>
    <property type="match status" value="1"/>
</dbReference>
<dbReference type="Pfam" id="PF05368">
    <property type="entry name" value="NmrA"/>
    <property type="match status" value="1"/>
</dbReference>
<dbReference type="CDD" id="cd05259">
    <property type="entry name" value="PCBER_SDR_a"/>
    <property type="match status" value="1"/>
</dbReference>
<evidence type="ECO:0000313" key="5">
    <source>
        <dbReference type="Proteomes" id="UP000053617"/>
    </source>
</evidence>
<dbReference type="AlphaFoldDB" id="A0A0D2IGE2"/>
<feature type="domain" description="NmrA-like" evidence="3">
    <location>
        <begin position="7"/>
        <end position="243"/>
    </location>
</feature>
<keyword evidence="2" id="KW-0560">Oxidoreductase</keyword>
<evidence type="ECO:0000256" key="1">
    <source>
        <dbReference type="ARBA" id="ARBA00022857"/>
    </source>
</evidence>
<gene>
    <name evidence="4" type="ORF">Z518_08292</name>
</gene>
<dbReference type="RefSeq" id="XP_013269487.1">
    <property type="nucleotide sequence ID" value="XM_013414033.1"/>
</dbReference>